<evidence type="ECO:0000313" key="2">
    <source>
        <dbReference type="EMBL" id="MYM74488.1"/>
    </source>
</evidence>
<name>A0A7X4H375_9BURK</name>
<protein>
    <recommendedName>
        <fullName evidence="6">DUF1640 domain-containing protein</fullName>
    </recommendedName>
</protein>
<dbReference type="Proteomes" id="UP000469734">
    <property type="component" value="Unassembled WGS sequence"/>
</dbReference>
<keyword evidence="1" id="KW-1133">Transmembrane helix</keyword>
<dbReference type="RefSeq" id="WP_161047407.1">
    <property type="nucleotide sequence ID" value="NZ_WWCR01000024.1"/>
</dbReference>
<keyword evidence="1" id="KW-0472">Membrane</keyword>
<evidence type="ECO:0008006" key="6">
    <source>
        <dbReference type="Google" id="ProtNLM"/>
    </source>
</evidence>
<dbReference type="EMBL" id="WWCS01000021">
    <property type="protein sequence ID" value="MYN42506.1"/>
    <property type="molecule type" value="Genomic_DNA"/>
</dbReference>
<evidence type="ECO:0000313" key="3">
    <source>
        <dbReference type="EMBL" id="MYN42506.1"/>
    </source>
</evidence>
<dbReference type="AlphaFoldDB" id="A0A7X4H375"/>
<evidence type="ECO:0000313" key="4">
    <source>
        <dbReference type="Proteomes" id="UP000466332"/>
    </source>
</evidence>
<accession>A0A7X4H375</accession>
<keyword evidence="1" id="KW-0812">Transmembrane</keyword>
<dbReference type="EMBL" id="WWCR01000024">
    <property type="protein sequence ID" value="MYM74488.1"/>
    <property type="molecule type" value="Genomic_DNA"/>
</dbReference>
<dbReference type="Proteomes" id="UP000466332">
    <property type="component" value="Unassembled WGS sequence"/>
</dbReference>
<keyword evidence="4" id="KW-1185">Reference proteome</keyword>
<proteinExistence type="predicted"/>
<organism evidence="2 5">
    <name type="scientific">Duganella margarita</name>
    <dbReference type="NCBI Taxonomy" id="2692170"/>
    <lineage>
        <taxon>Bacteria</taxon>
        <taxon>Pseudomonadati</taxon>
        <taxon>Pseudomonadota</taxon>
        <taxon>Betaproteobacteria</taxon>
        <taxon>Burkholderiales</taxon>
        <taxon>Oxalobacteraceae</taxon>
        <taxon>Telluria group</taxon>
        <taxon>Duganella</taxon>
    </lineage>
</organism>
<evidence type="ECO:0000256" key="1">
    <source>
        <dbReference type="SAM" id="Phobius"/>
    </source>
</evidence>
<reference evidence="4 5" key="1">
    <citation type="submission" date="2019-12" db="EMBL/GenBank/DDBJ databases">
        <title>Novel species isolated from a subtropical stream in China.</title>
        <authorList>
            <person name="Lu H."/>
        </authorList>
    </citation>
    <scope>NUCLEOTIDE SEQUENCE [LARGE SCALE GENOMIC DNA]</scope>
    <source>
        <strain evidence="3 4">FT109W</strain>
        <strain evidence="2 5">FT134W</strain>
    </source>
</reference>
<sequence>MSNNFNMVAFMDTLVEGGFSQQQAKALAVALFQLIESHLVTKEYLDLRLSELQTGLRAEFREGLSSLKAELIQWLCGILIVQTGATAVLFKFLH</sequence>
<gene>
    <name evidence="3" type="ORF">GTP55_24500</name>
    <name evidence="2" type="ORF">GTP56_20145</name>
</gene>
<comment type="caution">
    <text evidence="2">The sequence shown here is derived from an EMBL/GenBank/DDBJ whole genome shotgun (WGS) entry which is preliminary data.</text>
</comment>
<evidence type="ECO:0000313" key="5">
    <source>
        <dbReference type="Proteomes" id="UP000469734"/>
    </source>
</evidence>
<feature type="transmembrane region" description="Helical" evidence="1">
    <location>
        <begin position="71"/>
        <end position="93"/>
    </location>
</feature>